<dbReference type="GO" id="GO:0009749">
    <property type="term" value="P:response to glucose"/>
    <property type="evidence" value="ECO:0007669"/>
    <property type="project" value="TreeGrafter"/>
</dbReference>
<dbReference type="GO" id="GO:0003872">
    <property type="term" value="F:6-phosphofructokinase activity"/>
    <property type="evidence" value="ECO:0007669"/>
    <property type="project" value="UniProtKB-UniRule"/>
</dbReference>
<dbReference type="SUPFAM" id="SSF53784">
    <property type="entry name" value="Phosphofructokinase"/>
    <property type="match status" value="1"/>
</dbReference>
<dbReference type="InterPro" id="IPR000023">
    <property type="entry name" value="Phosphofructokinase_dom"/>
</dbReference>
<keyword evidence="6 10" id="KW-0418">Kinase</keyword>
<name>A0AAV9J218_CYACA</name>
<comment type="subunit">
    <text evidence="10">Homodimer or monomer.</text>
</comment>
<dbReference type="Proteomes" id="UP001301350">
    <property type="component" value="Unassembled WGS sequence"/>
</dbReference>
<dbReference type="EC" id="2.7.1.90" evidence="10"/>
<sequence length="597" mass="64761">MPLTLTSLPYEAEVGDQAAARSRLGVRDEKHSTLALERHVYRPRRPPVLSGSFVVTRCSEALPAAGNDEKIAALFPHMHRKPLVRIGFHSGPQPVPVGRPLRVGVLFSGGPASGGHNVLTGLYEYLATRNVSSSLLGFLGGPSGLLDDKHIEIDEMLLFKHRNQGGFHLLGSGRTKIETAEQLEVAFRNCEKLELDGLVIVGGDDSNTNACLLGEYIAEHRGRTCVVGVPKTIDGDLRNEYIEASFGFDTACKTYAELVSNLGFDASSAQKVYHICRLMGRSASHITLEVALQTHPNVAIISEEVAAKRQTLPMIVNIIADTVCERAQMGKNYGLVILPEGIVEFMPDIRALIAELNEVLSAPNTSNVGAAATGNGMAAAAAEAAAAADTKSEATIVKEIAAMLSDKSATLLLSLPVPFAAQLCLDRDPHGNVQVSKIESERLIAELVDRELQRRKHERTYCGTFSTVTHFFGYEGRCGLPSNFDCNYCYTLGLVAGGLIEHGYTGYMARATGLCRAPELWEVGGVPLTSMMNIERRKGKDVPVIEKSTVNLGGAVFQSYKSVRHAWRLSDDYRVVGPMQFYGPHADEITRTIETTE</sequence>
<feature type="site" description="Important for catalytic activity and substrate specificity; stabilizes the transition state when the phosphoryl donor is PPi; prevents ATP from binding by mimicking the alpha-phosphate group of ATP" evidence="10">
    <location>
        <position position="205"/>
    </location>
</feature>
<dbReference type="InterPro" id="IPR011183">
    <property type="entry name" value="PfpB_PPi_PFK"/>
</dbReference>
<evidence type="ECO:0000256" key="6">
    <source>
        <dbReference type="ARBA" id="ARBA00022777"/>
    </source>
</evidence>
<keyword evidence="13" id="KW-1185">Reference proteome</keyword>
<evidence type="ECO:0000256" key="8">
    <source>
        <dbReference type="ARBA" id="ARBA00023152"/>
    </source>
</evidence>
<dbReference type="GO" id="GO:0046872">
    <property type="term" value="F:metal ion binding"/>
    <property type="evidence" value="ECO:0007669"/>
    <property type="project" value="UniProtKB-KW"/>
</dbReference>
<dbReference type="HAMAP" id="MF_01980">
    <property type="entry name" value="Phosphofructokinase_II_Long"/>
    <property type="match status" value="1"/>
</dbReference>
<keyword evidence="8 10" id="KW-0324">Glycolysis</keyword>
<feature type="binding site" evidence="10">
    <location>
        <position position="340"/>
    </location>
    <ligand>
        <name>substrate</name>
    </ligand>
</feature>
<dbReference type="Pfam" id="PF00365">
    <property type="entry name" value="PFK"/>
    <property type="match status" value="1"/>
</dbReference>
<organism evidence="12 13">
    <name type="scientific">Cyanidium caldarium</name>
    <name type="common">Red alga</name>
    <dbReference type="NCBI Taxonomy" id="2771"/>
    <lineage>
        <taxon>Eukaryota</taxon>
        <taxon>Rhodophyta</taxon>
        <taxon>Bangiophyceae</taxon>
        <taxon>Cyanidiales</taxon>
        <taxon>Cyanidiaceae</taxon>
        <taxon>Cyanidium</taxon>
    </lineage>
</organism>
<dbReference type="GO" id="GO:0047334">
    <property type="term" value="F:diphosphate-fructose-6-phosphate 1-phosphotransferase activity"/>
    <property type="evidence" value="ECO:0007669"/>
    <property type="project" value="UniProtKB-EC"/>
</dbReference>
<dbReference type="GO" id="GO:0005524">
    <property type="term" value="F:ATP binding"/>
    <property type="evidence" value="ECO:0007669"/>
    <property type="project" value="InterPro"/>
</dbReference>
<evidence type="ECO:0000313" key="12">
    <source>
        <dbReference type="EMBL" id="KAK4538625.1"/>
    </source>
</evidence>
<comment type="subcellular location">
    <subcellularLocation>
        <location evidence="10">Cytoplasm</location>
    </subcellularLocation>
</comment>
<dbReference type="GO" id="GO:0006002">
    <property type="term" value="P:fructose 6-phosphate metabolic process"/>
    <property type="evidence" value="ECO:0007669"/>
    <property type="project" value="InterPro"/>
</dbReference>
<comment type="activity regulation">
    <text evidence="10">Non-allosteric.</text>
</comment>
<dbReference type="PANTHER" id="PTHR43650">
    <property type="entry name" value="PYROPHOSPHATE--FRUCTOSE 6-PHOSPHATE 1-PHOSPHOTRANSFERASE"/>
    <property type="match status" value="1"/>
</dbReference>
<keyword evidence="3 10" id="KW-0963">Cytoplasm</keyword>
<feature type="site" description="Important for catalytic activity; stabilizes the transition state when the phosphoryl donor is PPi" evidence="10">
    <location>
        <position position="231"/>
    </location>
</feature>
<evidence type="ECO:0000259" key="11">
    <source>
        <dbReference type="Pfam" id="PF00365"/>
    </source>
</evidence>
<feature type="binding site" evidence="10">
    <location>
        <begin position="279"/>
        <end position="281"/>
    </location>
    <ligand>
        <name>substrate</name>
    </ligand>
</feature>
<keyword evidence="7 10" id="KW-0460">Magnesium</keyword>
<comment type="function">
    <text evidence="2 10">Catalyzes the phosphorylation of D-fructose 6-phosphate, the first committing step of glycolysis. Uses inorganic phosphate (PPi) as phosphoryl donor instead of ATP like common ATP-dependent phosphofructokinases (ATP-PFKs), which renders the reaction reversible, and can thus function both in glycolysis and gluconeogenesis. Consistently, PPi-PFK can replace the enzymes of both the forward (ATP-PFK) and reverse (fructose-bisphosphatase (FBPase)) reactions.</text>
</comment>
<dbReference type="PANTHER" id="PTHR43650:SF1">
    <property type="entry name" value="PYROPHOSPHATE--FRUCTOSE 6-PHOSPHATE 1-PHOSPHOTRANSFERASE SUBUNIT BETA 2"/>
    <property type="match status" value="1"/>
</dbReference>
<dbReference type="NCBIfam" id="NF005482">
    <property type="entry name" value="PRK07085.1"/>
    <property type="match status" value="1"/>
</dbReference>
<dbReference type="PRINTS" id="PR00476">
    <property type="entry name" value="PHFRCTKINASE"/>
</dbReference>
<feature type="binding site" evidence="10">
    <location>
        <position position="204"/>
    </location>
    <ligand>
        <name>Mg(2+)</name>
        <dbReference type="ChEBI" id="CHEBI:18420"/>
        <note>catalytic</note>
    </ligand>
</feature>
<comment type="catalytic activity">
    <reaction evidence="9 10">
        <text>beta-D-fructose 6-phosphate + diphosphate = beta-D-fructose 1,6-bisphosphate + phosphate + H(+)</text>
        <dbReference type="Rhea" id="RHEA:13613"/>
        <dbReference type="ChEBI" id="CHEBI:15378"/>
        <dbReference type="ChEBI" id="CHEBI:32966"/>
        <dbReference type="ChEBI" id="CHEBI:33019"/>
        <dbReference type="ChEBI" id="CHEBI:43474"/>
        <dbReference type="ChEBI" id="CHEBI:57634"/>
        <dbReference type="EC" id="2.7.1.90"/>
    </reaction>
</comment>
<feature type="binding site" evidence="10">
    <location>
        <begin position="474"/>
        <end position="477"/>
    </location>
    <ligand>
        <name>substrate</name>
    </ligand>
</feature>
<dbReference type="InterPro" id="IPR022953">
    <property type="entry name" value="ATP_PFK"/>
</dbReference>
<feature type="binding site" evidence="10">
    <location>
        <begin position="232"/>
        <end position="234"/>
    </location>
    <ligand>
        <name>substrate</name>
    </ligand>
</feature>
<accession>A0AAV9J218</accession>
<comment type="caution">
    <text evidence="10">Lacks conserved residue(s) required for the propagation of feature annotation.</text>
</comment>
<comment type="similarity">
    <text evidence="10">Belongs to the phosphofructokinase type A (PFKA) family. PPi-dependent PFK group II subfamily. Clade 'Long' sub-subfamily.</text>
</comment>
<evidence type="ECO:0000256" key="1">
    <source>
        <dbReference type="ARBA" id="ARBA00001946"/>
    </source>
</evidence>
<proteinExistence type="inferred from homology"/>
<comment type="caution">
    <text evidence="12">The sequence shown here is derived from an EMBL/GenBank/DDBJ whole genome shotgun (WGS) entry which is preliminary data.</text>
</comment>
<evidence type="ECO:0000256" key="9">
    <source>
        <dbReference type="ARBA" id="ARBA00048072"/>
    </source>
</evidence>
<gene>
    <name evidence="12" type="ORF">CDCA_CDCA19G4650</name>
</gene>
<keyword evidence="5 10" id="KW-0479">Metal-binding</keyword>
<dbReference type="InterPro" id="IPR035966">
    <property type="entry name" value="PKF_sf"/>
</dbReference>
<dbReference type="Gene3D" id="1.10.10.480">
    <property type="entry name" value="Phosphofructokinase, domain 3"/>
    <property type="match status" value="1"/>
</dbReference>
<dbReference type="NCBIfam" id="TIGR02477">
    <property type="entry name" value="PFKA_PPi"/>
    <property type="match status" value="1"/>
</dbReference>
<feature type="domain" description="Phosphofructokinase" evidence="11">
    <location>
        <begin position="102"/>
        <end position="348"/>
    </location>
</feature>
<dbReference type="GO" id="GO:0005829">
    <property type="term" value="C:cytosol"/>
    <property type="evidence" value="ECO:0007669"/>
    <property type="project" value="TreeGrafter"/>
</dbReference>
<dbReference type="Gene3D" id="3.40.50.460">
    <property type="entry name" value="Phosphofructokinase domain"/>
    <property type="match status" value="1"/>
</dbReference>
<evidence type="ECO:0000256" key="7">
    <source>
        <dbReference type="ARBA" id="ARBA00022842"/>
    </source>
</evidence>
<evidence type="ECO:0000256" key="2">
    <source>
        <dbReference type="ARBA" id="ARBA00003138"/>
    </source>
</evidence>
<dbReference type="EMBL" id="JANCYW010000019">
    <property type="protein sequence ID" value="KAK4538625.1"/>
    <property type="molecule type" value="Genomic_DNA"/>
</dbReference>
<comment type="cofactor">
    <cofactor evidence="1 10">
        <name>Mg(2+)</name>
        <dbReference type="ChEBI" id="CHEBI:18420"/>
    </cofactor>
</comment>
<evidence type="ECO:0000256" key="4">
    <source>
        <dbReference type="ARBA" id="ARBA00022679"/>
    </source>
</evidence>
<keyword evidence="4 10" id="KW-0808">Transferase</keyword>
<protein>
    <recommendedName>
        <fullName evidence="10">Pyrophosphate--fructose 6-phosphate 1-phosphotransferase</fullName>
        <ecNumber evidence="10">2.7.1.90</ecNumber>
    </recommendedName>
    <alternativeName>
        <fullName evidence="10">6-phosphofructokinase, pyrophosphate dependent</fullName>
    </alternativeName>
    <alternativeName>
        <fullName evidence="10">PPi-dependent phosphofructokinase</fullName>
        <shortName evidence="10">PPi-PFK</shortName>
    </alternativeName>
    <alternativeName>
        <fullName evidence="10">Pyrophosphate-dependent 6-phosphofructose-1-kinase</fullName>
    </alternativeName>
</protein>
<evidence type="ECO:0000313" key="13">
    <source>
        <dbReference type="Proteomes" id="UP001301350"/>
    </source>
</evidence>
<reference evidence="12 13" key="1">
    <citation type="submission" date="2022-07" db="EMBL/GenBank/DDBJ databases">
        <title>Genome-wide signatures of adaptation to extreme environments.</title>
        <authorList>
            <person name="Cho C.H."/>
            <person name="Yoon H.S."/>
        </authorList>
    </citation>
    <scope>NUCLEOTIDE SEQUENCE [LARGE SCALE GENOMIC DNA]</scope>
    <source>
        <strain evidence="12 13">DBV 063 E5</strain>
    </source>
</reference>
<dbReference type="Gene3D" id="3.40.50.450">
    <property type="match status" value="1"/>
</dbReference>
<feature type="binding site" evidence="10">
    <location>
        <position position="110"/>
    </location>
    <ligand>
        <name>diphosphate</name>
        <dbReference type="ChEBI" id="CHEBI:33019"/>
    </ligand>
</feature>
<evidence type="ECO:0000256" key="5">
    <source>
        <dbReference type="ARBA" id="ARBA00022723"/>
    </source>
</evidence>
<comment type="pathway">
    <text evidence="10">Carbohydrate degradation; glycolysis; D-glyceraldehyde 3-phosphate and glycerone phosphate from D-glucose: step 3/4.</text>
</comment>
<evidence type="ECO:0000256" key="10">
    <source>
        <dbReference type="HAMAP-Rule" id="MF_03185"/>
    </source>
</evidence>
<feature type="active site" description="Proton acceptor" evidence="10">
    <location>
        <position position="234"/>
    </location>
</feature>
<evidence type="ECO:0000256" key="3">
    <source>
        <dbReference type="ARBA" id="ARBA00022490"/>
    </source>
</evidence>
<dbReference type="AlphaFoldDB" id="A0AAV9J218"/>